<feature type="active site" description="Proton donor" evidence="13">
    <location>
        <position position="110"/>
    </location>
</feature>
<dbReference type="AlphaFoldDB" id="A0A1H9N8P4"/>
<dbReference type="PANTHER" id="PTHR45846:SF1">
    <property type="entry name" value="TRNA-DIHYDROURIDINE(47) SYNTHASE [NAD(P)(+)]-LIKE"/>
    <property type="match status" value="1"/>
</dbReference>
<evidence type="ECO:0000313" key="16">
    <source>
        <dbReference type="EMBL" id="SER31763.1"/>
    </source>
</evidence>
<evidence type="ECO:0000256" key="9">
    <source>
        <dbReference type="ARBA" id="ARBA00023002"/>
    </source>
</evidence>
<evidence type="ECO:0000256" key="12">
    <source>
        <dbReference type="PIRNR" id="PIRNR006621"/>
    </source>
</evidence>
<dbReference type="GO" id="GO:0000049">
    <property type="term" value="F:tRNA binding"/>
    <property type="evidence" value="ECO:0007669"/>
    <property type="project" value="UniProtKB-KW"/>
</dbReference>
<evidence type="ECO:0000256" key="5">
    <source>
        <dbReference type="ARBA" id="ARBA00022643"/>
    </source>
</evidence>
<dbReference type="RefSeq" id="WP_428976980.1">
    <property type="nucleotide sequence ID" value="NZ_FOFG01000015.1"/>
</dbReference>
<evidence type="ECO:0000256" key="10">
    <source>
        <dbReference type="ARBA" id="ARBA00048205"/>
    </source>
</evidence>
<accession>A0A1H9N8P4</accession>
<feature type="binding site" evidence="14">
    <location>
        <position position="179"/>
    </location>
    <ligand>
        <name>FMN</name>
        <dbReference type="ChEBI" id="CHEBI:58210"/>
    </ligand>
</feature>
<dbReference type="EMBL" id="FOFG01000015">
    <property type="protein sequence ID" value="SER31763.1"/>
    <property type="molecule type" value="Genomic_DNA"/>
</dbReference>
<feature type="binding site" evidence="14">
    <location>
        <position position="149"/>
    </location>
    <ligand>
        <name>FMN</name>
        <dbReference type="ChEBI" id="CHEBI:58210"/>
    </ligand>
</feature>
<comment type="catalytic activity">
    <reaction evidence="11">
        <text>a 5,6-dihydrouridine in tRNA + NAD(+) = a uridine in tRNA + NADH + H(+)</text>
        <dbReference type="Rhea" id="RHEA:54452"/>
        <dbReference type="Rhea" id="RHEA-COMP:13339"/>
        <dbReference type="Rhea" id="RHEA-COMP:13887"/>
        <dbReference type="ChEBI" id="CHEBI:15378"/>
        <dbReference type="ChEBI" id="CHEBI:57540"/>
        <dbReference type="ChEBI" id="CHEBI:57945"/>
        <dbReference type="ChEBI" id="CHEBI:65315"/>
        <dbReference type="ChEBI" id="CHEBI:74443"/>
    </reaction>
</comment>
<dbReference type="InterPro" id="IPR018517">
    <property type="entry name" value="tRNA_hU_synthase_CS"/>
</dbReference>
<dbReference type="InterPro" id="IPR035587">
    <property type="entry name" value="DUS-like_FMN-bd"/>
</dbReference>
<evidence type="ECO:0000256" key="14">
    <source>
        <dbReference type="PIRSR" id="PIRSR006621-2"/>
    </source>
</evidence>
<comment type="cofactor">
    <cofactor evidence="1 12 14">
        <name>FMN</name>
        <dbReference type="ChEBI" id="CHEBI:58210"/>
    </cofactor>
</comment>
<dbReference type="Proteomes" id="UP000199647">
    <property type="component" value="Unassembled WGS sequence"/>
</dbReference>
<evidence type="ECO:0000259" key="15">
    <source>
        <dbReference type="Pfam" id="PF01207"/>
    </source>
</evidence>
<keyword evidence="5 12" id="KW-0288">FMN</keyword>
<keyword evidence="8" id="KW-0694">RNA-binding</keyword>
<name>A0A1H9N8P4_9HYPH</name>
<feature type="binding site" evidence="14">
    <location>
        <position position="80"/>
    </location>
    <ligand>
        <name>FMN</name>
        <dbReference type="ChEBI" id="CHEBI:58210"/>
    </ligand>
</feature>
<keyword evidence="3" id="KW-0820">tRNA-binding</keyword>
<dbReference type="InterPro" id="IPR001269">
    <property type="entry name" value="DUS_fam"/>
</dbReference>
<comment type="catalytic activity">
    <reaction evidence="10">
        <text>a 5,6-dihydrouridine in tRNA + NADP(+) = a uridine in tRNA + NADPH + H(+)</text>
        <dbReference type="Rhea" id="RHEA:23624"/>
        <dbReference type="Rhea" id="RHEA-COMP:13339"/>
        <dbReference type="Rhea" id="RHEA-COMP:13887"/>
        <dbReference type="ChEBI" id="CHEBI:15378"/>
        <dbReference type="ChEBI" id="CHEBI:57783"/>
        <dbReference type="ChEBI" id="CHEBI:58349"/>
        <dbReference type="ChEBI" id="CHEBI:65315"/>
        <dbReference type="ChEBI" id="CHEBI:74443"/>
    </reaction>
</comment>
<keyword evidence="7" id="KW-0521">NADP</keyword>
<evidence type="ECO:0000256" key="7">
    <source>
        <dbReference type="ARBA" id="ARBA00022857"/>
    </source>
</evidence>
<dbReference type="GO" id="GO:0050660">
    <property type="term" value="F:flavin adenine dinucleotide binding"/>
    <property type="evidence" value="ECO:0007669"/>
    <property type="project" value="InterPro"/>
</dbReference>
<evidence type="ECO:0000256" key="13">
    <source>
        <dbReference type="PIRSR" id="PIRSR006621-1"/>
    </source>
</evidence>
<evidence type="ECO:0000256" key="6">
    <source>
        <dbReference type="ARBA" id="ARBA00022694"/>
    </source>
</evidence>
<keyword evidence="4 12" id="KW-0285">Flavoprotein</keyword>
<evidence type="ECO:0000256" key="8">
    <source>
        <dbReference type="ARBA" id="ARBA00022884"/>
    </source>
</evidence>
<dbReference type="SUPFAM" id="SSF51395">
    <property type="entry name" value="FMN-linked oxidoreductases"/>
    <property type="match status" value="1"/>
</dbReference>
<comment type="function">
    <text evidence="2 12">Catalyzes the synthesis of 5,6-dihydrouridine (D), a modified base found in the D-loop of most tRNAs, via the reduction of the C5-C6 double bond in target uridines.</text>
</comment>
<keyword evidence="14" id="KW-0547">Nucleotide-binding</keyword>
<evidence type="ECO:0000256" key="2">
    <source>
        <dbReference type="ARBA" id="ARBA00002790"/>
    </source>
</evidence>
<dbReference type="GO" id="GO:0017150">
    <property type="term" value="F:tRNA dihydrouridine synthase activity"/>
    <property type="evidence" value="ECO:0007669"/>
    <property type="project" value="InterPro"/>
</dbReference>
<dbReference type="Gene3D" id="3.20.20.70">
    <property type="entry name" value="Aldolase class I"/>
    <property type="match status" value="1"/>
</dbReference>
<feature type="domain" description="DUS-like FMN-binding" evidence="15">
    <location>
        <begin position="25"/>
        <end position="303"/>
    </location>
</feature>
<dbReference type="InterPro" id="IPR004652">
    <property type="entry name" value="DusB-like"/>
</dbReference>
<gene>
    <name evidence="16" type="ORF">SAMN05216548_11522</name>
</gene>
<dbReference type="NCBIfam" id="TIGR00737">
    <property type="entry name" value="nifR3_yhdG"/>
    <property type="match status" value="1"/>
</dbReference>
<keyword evidence="6 12" id="KW-0819">tRNA processing</keyword>
<dbReference type="STRING" id="1855383.SAMN05216548_11522"/>
<evidence type="ECO:0000256" key="1">
    <source>
        <dbReference type="ARBA" id="ARBA00001917"/>
    </source>
</evidence>
<evidence type="ECO:0000256" key="4">
    <source>
        <dbReference type="ARBA" id="ARBA00022630"/>
    </source>
</evidence>
<sequence length="338" mass="35989">MINSSDHQSDVLAIGGVKLPNRAFLAPMSGVSDLPFRRMAARYGAGVVVSEMVACEAAAIGSEEARLRSEGEGLDLHVVQLSGRDPEAMRVGVKVAEHVGAAIIDINMGCPARKVTSGYAGSHLMRDVKLACDIIDATVQSASVPVTVKMRLGWDETSLNAPELARRAEDLGAQMITVHGRTRCQFYNGRADWEAIRRVKDAVSIPVVANGDLTDPSAAPAMLERSGADGVMIGRGSYGQPWIVGQTAAVLAGRAVPEAPRGEALLEHMLEHYEMILACYGRFAGTRIARKHLGWYLDRAEVALSGALKTMILTSSDAEAVQRALREVFSAAPESAAA</sequence>
<dbReference type="PIRSF" id="PIRSF006621">
    <property type="entry name" value="Dus"/>
    <property type="match status" value="1"/>
</dbReference>
<evidence type="ECO:0000256" key="3">
    <source>
        <dbReference type="ARBA" id="ARBA00022555"/>
    </source>
</evidence>
<organism evidence="16 17">
    <name type="scientific">Faunimonas pinastri</name>
    <dbReference type="NCBI Taxonomy" id="1855383"/>
    <lineage>
        <taxon>Bacteria</taxon>
        <taxon>Pseudomonadati</taxon>
        <taxon>Pseudomonadota</taxon>
        <taxon>Alphaproteobacteria</taxon>
        <taxon>Hyphomicrobiales</taxon>
        <taxon>Afifellaceae</taxon>
        <taxon>Faunimonas</taxon>
    </lineage>
</organism>
<reference evidence="16 17" key="1">
    <citation type="submission" date="2016-10" db="EMBL/GenBank/DDBJ databases">
        <authorList>
            <person name="de Groot N.N."/>
        </authorList>
    </citation>
    <scope>NUCLEOTIDE SEQUENCE [LARGE SCALE GENOMIC DNA]</scope>
    <source>
        <strain evidence="16 17">A52C2</strain>
    </source>
</reference>
<dbReference type="CDD" id="cd02801">
    <property type="entry name" value="DUS_like_FMN"/>
    <property type="match status" value="1"/>
</dbReference>
<dbReference type="Gene3D" id="1.10.1200.80">
    <property type="entry name" value="Putative flavin oxidoreducatase, domain 2"/>
    <property type="match status" value="1"/>
</dbReference>
<keyword evidence="9 12" id="KW-0560">Oxidoreductase</keyword>
<dbReference type="Pfam" id="PF01207">
    <property type="entry name" value="Dus"/>
    <property type="match status" value="1"/>
</dbReference>
<dbReference type="InterPro" id="IPR013785">
    <property type="entry name" value="Aldolase_TIM"/>
</dbReference>
<proteinExistence type="inferred from homology"/>
<dbReference type="PANTHER" id="PTHR45846">
    <property type="entry name" value="TRNA-DIHYDROURIDINE(47) SYNTHASE [NAD(P)(+)]-LIKE"/>
    <property type="match status" value="1"/>
</dbReference>
<evidence type="ECO:0000256" key="11">
    <source>
        <dbReference type="ARBA" id="ARBA00048802"/>
    </source>
</evidence>
<dbReference type="InterPro" id="IPR024036">
    <property type="entry name" value="tRNA-dHydroUridine_Synthase_C"/>
</dbReference>
<feature type="binding site" evidence="14">
    <location>
        <begin position="234"/>
        <end position="235"/>
    </location>
    <ligand>
        <name>FMN</name>
        <dbReference type="ChEBI" id="CHEBI:58210"/>
    </ligand>
</feature>
<dbReference type="EC" id="1.3.1.-" evidence="12"/>
<protein>
    <recommendedName>
        <fullName evidence="12">tRNA-dihydrouridine synthase</fullName>
        <ecNumber evidence="12">1.3.1.-</ecNumber>
    </recommendedName>
</protein>
<dbReference type="PROSITE" id="PS01136">
    <property type="entry name" value="UPF0034"/>
    <property type="match status" value="1"/>
</dbReference>
<comment type="similarity">
    <text evidence="12">Belongs to the dus family.</text>
</comment>
<keyword evidence="17" id="KW-1185">Reference proteome</keyword>
<evidence type="ECO:0000313" key="17">
    <source>
        <dbReference type="Proteomes" id="UP000199647"/>
    </source>
</evidence>